<dbReference type="RefSeq" id="WP_218633256.1">
    <property type="nucleotide sequence ID" value="NZ_JAHVAH010000001.1"/>
</dbReference>
<comment type="caution">
    <text evidence="2">The sequence shown here is derived from an EMBL/GenBank/DDBJ whole genome shotgun (WGS) entry which is preliminary data.</text>
</comment>
<dbReference type="Proteomes" id="UP000698028">
    <property type="component" value="Unassembled WGS sequence"/>
</dbReference>
<proteinExistence type="predicted"/>
<dbReference type="EMBL" id="JAHVAH010000001">
    <property type="protein sequence ID" value="MBW0145341.1"/>
    <property type="molecule type" value="Genomic_DNA"/>
</dbReference>
<evidence type="ECO:0000313" key="2">
    <source>
        <dbReference type="EMBL" id="MBW0145341.1"/>
    </source>
</evidence>
<sequence>MLGALIKRKKRPFGQDNLAFESTVFTLSTEVPRPVERRIDERVMPTLRVAKLLQEGDNEQLIRVRNLSAGGLMAEIGQQVEVGETCSIELNSQMIPSSVVWIREGTAGFKFDQNIDLGEMLAGRKPRHGFRPRPPRLQVACKANLRIGRTYYTVDVHDVSLGGLKVEPIDEYCLGKPVTVVVESLRPLKGEVRWYSNRKAGIVFDKPLKFEELSEWMGKRLEVATLKAAVKDPRPGRH</sequence>
<protein>
    <submittedName>
        <fullName evidence="2">PilZ domain-containing protein</fullName>
    </submittedName>
</protein>
<dbReference type="InterPro" id="IPR009875">
    <property type="entry name" value="PilZ_domain"/>
</dbReference>
<dbReference type="Pfam" id="PF07238">
    <property type="entry name" value="PilZ"/>
    <property type="match status" value="2"/>
</dbReference>
<organism evidence="2 3">
    <name type="scientific">Sphingomicrobium clamense</name>
    <dbReference type="NCBI Taxonomy" id="2851013"/>
    <lineage>
        <taxon>Bacteria</taxon>
        <taxon>Pseudomonadati</taxon>
        <taxon>Pseudomonadota</taxon>
        <taxon>Alphaproteobacteria</taxon>
        <taxon>Sphingomonadales</taxon>
        <taxon>Sphingomonadaceae</taxon>
        <taxon>Sphingomicrobium</taxon>
    </lineage>
</organism>
<feature type="domain" description="PilZ" evidence="1">
    <location>
        <begin position="37"/>
        <end position="118"/>
    </location>
</feature>
<evidence type="ECO:0000313" key="3">
    <source>
        <dbReference type="Proteomes" id="UP000698028"/>
    </source>
</evidence>
<accession>A0ABS6V6Z2</accession>
<evidence type="ECO:0000259" key="1">
    <source>
        <dbReference type="Pfam" id="PF07238"/>
    </source>
</evidence>
<name>A0ABS6V6Z2_9SPHN</name>
<feature type="domain" description="PilZ" evidence="1">
    <location>
        <begin position="133"/>
        <end position="207"/>
    </location>
</feature>
<keyword evidence="3" id="KW-1185">Reference proteome</keyword>
<reference evidence="2 3" key="1">
    <citation type="submission" date="2021-07" db="EMBL/GenBank/DDBJ databases">
        <title>The draft genome sequence of Sphingomicrobium sp. B8.</title>
        <authorList>
            <person name="Mu L."/>
        </authorList>
    </citation>
    <scope>NUCLEOTIDE SEQUENCE [LARGE SCALE GENOMIC DNA]</scope>
    <source>
        <strain evidence="2 3">B8</strain>
    </source>
</reference>
<gene>
    <name evidence="2" type="ORF">KTQ36_08545</name>
</gene>